<dbReference type="Proteomes" id="UP000557739">
    <property type="component" value="Unassembled WGS sequence"/>
</dbReference>
<sequence length="173" mass="19284">MPIGAKLHYQRREVRIARGDAERVQFLSIKQLHRIDDQSDVGRVLALRIAELLDRPNGMLVQFASPALQTRASPVAVRPPNIGDPIFRKLGEHGGDFAMRHVIRVDQQRNASVLRPGHEGGTIMPDSLSRSVTEVEQDNQNAERPTFGRSNAFARNPKPAIRSSPKRVSIKSV</sequence>
<evidence type="ECO:0000313" key="3">
    <source>
        <dbReference type="Proteomes" id="UP000557739"/>
    </source>
</evidence>
<organism evidence="2 3">
    <name type="scientific">Sphingomonas yantingensis</name>
    <dbReference type="NCBI Taxonomy" id="1241761"/>
    <lineage>
        <taxon>Bacteria</taxon>
        <taxon>Pseudomonadati</taxon>
        <taxon>Pseudomonadota</taxon>
        <taxon>Alphaproteobacteria</taxon>
        <taxon>Sphingomonadales</taxon>
        <taxon>Sphingomonadaceae</taxon>
        <taxon>Sphingomonas</taxon>
    </lineage>
</organism>
<feature type="compositionally biased region" description="Basic residues" evidence="1">
    <location>
        <begin position="164"/>
        <end position="173"/>
    </location>
</feature>
<gene>
    <name evidence="2" type="ORF">FHR19_002537</name>
</gene>
<comment type="caution">
    <text evidence="2">The sequence shown here is derived from an EMBL/GenBank/DDBJ whole genome shotgun (WGS) entry which is preliminary data.</text>
</comment>
<feature type="compositionally biased region" description="Polar residues" evidence="1">
    <location>
        <begin position="128"/>
        <end position="143"/>
    </location>
</feature>
<protein>
    <submittedName>
        <fullName evidence="2">Uncharacterized protein</fullName>
    </submittedName>
</protein>
<keyword evidence="3" id="KW-1185">Reference proteome</keyword>
<feature type="region of interest" description="Disordered" evidence="1">
    <location>
        <begin position="116"/>
        <end position="173"/>
    </location>
</feature>
<name>A0A7W9ARC9_9SPHN</name>
<accession>A0A7W9ARC9</accession>
<dbReference type="EMBL" id="JACIJJ010000003">
    <property type="protein sequence ID" value="MBB5699182.1"/>
    <property type="molecule type" value="Genomic_DNA"/>
</dbReference>
<evidence type="ECO:0000313" key="2">
    <source>
        <dbReference type="EMBL" id="MBB5699182.1"/>
    </source>
</evidence>
<reference evidence="2 3" key="1">
    <citation type="submission" date="2020-08" db="EMBL/GenBank/DDBJ databases">
        <title>Genomic Encyclopedia of Type Strains, Phase IV (KMG-IV): sequencing the most valuable type-strain genomes for metagenomic binning, comparative biology and taxonomic classification.</title>
        <authorList>
            <person name="Goeker M."/>
        </authorList>
    </citation>
    <scope>NUCLEOTIDE SEQUENCE [LARGE SCALE GENOMIC DNA]</scope>
    <source>
        <strain evidence="2 3">DSM 27244</strain>
    </source>
</reference>
<evidence type="ECO:0000256" key="1">
    <source>
        <dbReference type="SAM" id="MobiDB-lite"/>
    </source>
</evidence>
<proteinExistence type="predicted"/>
<dbReference type="AlphaFoldDB" id="A0A7W9ARC9"/>